<evidence type="ECO:0000256" key="8">
    <source>
        <dbReference type="SAM" id="MobiDB-lite"/>
    </source>
</evidence>
<organism evidence="11 12">
    <name type="scientific">Sporothrix stenoceras</name>
    <dbReference type="NCBI Taxonomy" id="5173"/>
    <lineage>
        <taxon>Eukaryota</taxon>
        <taxon>Fungi</taxon>
        <taxon>Dikarya</taxon>
        <taxon>Ascomycota</taxon>
        <taxon>Pezizomycotina</taxon>
        <taxon>Sordariomycetes</taxon>
        <taxon>Sordariomycetidae</taxon>
        <taxon>Ophiostomatales</taxon>
        <taxon>Ophiostomataceae</taxon>
        <taxon>Sporothrix</taxon>
    </lineage>
</organism>
<feature type="domain" description="SB" evidence="9">
    <location>
        <begin position="577"/>
        <end position="644"/>
    </location>
</feature>
<evidence type="ECO:0000256" key="3">
    <source>
        <dbReference type="ARBA" id="ARBA00022448"/>
    </source>
</evidence>
<feature type="compositionally biased region" description="Pro residues" evidence="8">
    <location>
        <begin position="219"/>
        <end position="228"/>
    </location>
</feature>
<dbReference type="PROSITE" id="PS51312">
    <property type="entry name" value="SB"/>
    <property type="match status" value="1"/>
</dbReference>
<gene>
    <name evidence="11" type="primary">STP22</name>
    <name evidence="11" type="ORF">Sste5346_007749</name>
</gene>
<name>A0ABR3YVD4_9PEZI</name>
<dbReference type="InterPro" id="IPR017916">
    <property type="entry name" value="SB_dom"/>
</dbReference>
<feature type="region of interest" description="Disordered" evidence="8">
    <location>
        <begin position="149"/>
        <end position="483"/>
    </location>
</feature>
<sequence>MAVQQHVLNWLYSVLTSEYQDVNRTYNDVSQALSYFPSLSPRTDVHTFPNGASALLLHLSGTIPAVFRGATYRYPISLWVPHNYPREAPLVYVTPTENMMVRPGQHVDPQGQVYHPYLAGWAEFWDKSTICDFLTILRDVFAKEPPVIARQTPRPTPAQAPAASPTPPPVPPPPQELASPSYPPSQQQQQQQQQQPPPPPPKGNGTPQHSAVASAHHTPSPPSVPPHPSYNNSNSAYPSQATPSPPPAPPHPSSAAGGGVRSSWYGASPPPPQAVEAGPSARSTSGGGPPVPGRPERPDRPDRPPYQQSPLGQPPMSPSQQHTQPPYGASYGRPQPPPPSSSTSPPQPQSAYGQPPQNNYYQFQQQQQQQPPTPQAYPQQQPQKTPPPWQQQQQPPPPPQQQYQQYNPQQQHQQQYPPQQFQQQQVQPRPRQPPPPDLMDEPAGGDNNTDGRDGGNLNNGQPGPNAQTGGSAQPPPVPPNPEKDALLHQLAQTLAAQRQHIRDKNDLSLAGLRAQRAAMLTAAQRLQQDMSDVAQLSALLTSNTDILHESLAQADGLIANSQQTPAPAIDDLLVGPTVVANQLYDLVAEERALADAVFMLGRAVERGRIAPAVFAKMTRSLAREWYLKKALVRKVGRGMGLASA</sequence>
<feature type="compositionally biased region" description="Low complexity" evidence="8">
    <location>
        <begin position="209"/>
        <end position="218"/>
    </location>
</feature>
<dbReference type="InterPro" id="IPR008883">
    <property type="entry name" value="UEV_N"/>
</dbReference>
<dbReference type="InterPro" id="IPR037202">
    <property type="entry name" value="ESCRT_assembly_dom"/>
</dbReference>
<dbReference type="Gene3D" id="3.10.110.10">
    <property type="entry name" value="Ubiquitin Conjugating Enzyme"/>
    <property type="match status" value="1"/>
</dbReference>
<evidence type="ECO:0000256" key="5">
    <source>
        <dbReference type="ARBA" id="ARBA00022927"/>
    </source>
</evidence>
<evidence type="ECO:0000313" key="12">
    <source>
        <dbReference type="Proteomes" id="UP001583186"/>
    </source>
</evidence>
<dbReference type="PANTHER" id="PTHR23306">
    <property type="entry name" value="TUMOR SUSCEPTIBILITY GENE 101 PROTEIN-RELATED"/>
    <property type="match status" value="1"/>
</dbReference>
<reference evidence="11 12" key="1">
    <citation type="journal article" date="2024" name="IMA Fungus">
        <title>IMA Genome - F19 : A genome assembly and annotation guide to empower mycologists, including annotated draft genome sequences of Ceratocystis pirilliformis, Diaporthe australafricana, Fusarium ophioides, Paecilomyces lecythidis, and Sporothrix stenoceras.</title>
        <authorList>
            <person name="Aylward J."/>
            <person name="Wilson A.M."/>
            <person name="Visagie C.M."/>
            <person name="Spraker J."/>
            <person name="Barnes I."/>
            <person name="Buitendag C."/>
            <person name="Ceriani C."/>
            <person name="Del Mar Angel L."/>
            <person name="du Plessis D."/>
            <person name="Fuchs T."/>
            <person name="Gasser K."/>
            <person name="Kramer D."/>
            <person name="Li W."/>
            <person name="Munsamy K."/>
            <person name="Piso A."/>
            <person name="Price J.L."/>
            <person name="Sonnekus B."/>
            <person name="Thomas C."/>
            <person name="van der Nest A."/>
            <person name="van Dijk A."/>
            <person name="van Heerden A."/>
            <person name="van Vuuren N."/>
            <person name="Yilmaz N."/>
            <person name="Duong T.A."/>
            <person name="van der Merwe N.A."/>
            <person name="Wingfield M.J."/>
            <person name="Wingfield B.D."/>
        </authorList>
    </citation>
    <scope>NUCLEOTIDE SEQUENCE [LARGE SCALE GENOMIC DNA]</scope>
    <source>
        <strain evidence="11 12">CMW 5346</strain>
    </source>
</reference>
<evidence type="ECO:0000256" key="4">
    <source>
        <dbReference type="ARBA" id="ARBA00022753"/>
    </source>
</evidence>
<keyword evidence="11" id="KW-0675">Receptor</keyword>
<keyword evidence="3 7" id="KW-0813">Transport</keyword>
<dbReference type="SUPFAM" id="SSF54495">
    <property type="entry name" value="UBC-like"/>
    <property type="match status" value="1"/>
</dbReference>
<feature type="compositionally biased region" description="Low complexity" evidence="8">
    <location>
        <begin position="229"/>
        <end position="242"/>
    </location>
</feature>
<evidence type="ECO:0000313" key="11">
    <source>
        <dbReference type="EMBL" id="KAL1891289.1"/>
    </source>
</evidence>
<comment type="subcellular location">
    <subcellularLocation>
        <location evidence="1">Endosome</location>
    </subcellularLocation>
</comment>
<dbReference type="EMBL" id="JAWCUI010000054">
    <property type="protein sequence ID" value="KAL1891289.1"/>
    <property type="molecule type" value="Genomic_DNA"/>
</dbReference>
<comment type="similarity">
    <text evidence="2">Belongs to the ubiquitin-conjugating enzyme family. UEV subfamily.</text>
</comment>
<evidence type="ECO:0000256" key="7">
    <source>
        <dbReference type="PROSITE-ProRule" id="PRU00644"/>
    </source>
</evidence>
<feature type="compositionally biased region" description="Pro residues" evidence="8">
    <location>
        <begin position="334"/>
        <end position="348"/>
    </location>
</feature>
<dbReference type="Gene3D" id="6.10.140.820">
    <property type="match status" value="1"/>
</dbReference>
<protein>
    <submittedName>
        <fullName evidence="11">Suppressor protein stp22 of temperature-sensitive alpha-factor receptor and arginine permease</fullName>
    </submittedName>
</protein>
<feature type="compositionally biased region" description="Low complexity" evidence="8">
    <location>
        <begin position="455"/>
        <end position="465"/>
    </location>
</feature>
<feature type="compositionally biased region" description="Low complexity" evidence="8">
    <location>
        <begin position="354"/>
        <end position="383"/>
    </location>
</feature>
<dbReference type="Pfam" id="PF05743">
    <property type="entry name" value="UEV"/>
    <property type="match status" value="1"/>
</dbReference>
<comment type="caution">
    <text evidence="11">The sequence shown here is derived from an EMBL/GenBank/DDBJ whole genome shotgun (WGS) entry which is preliminary data.</text>
</comment>
<accession>A0ABR3YVD4</accession>
<feature type="compositionally biased region" description="Low complexity" evidence="8">
    <location>
        <begin position="176"/>
        <end position="194"/>
    </location>
</feature>
<feature type="compositionally biased region" description="Pro residues" evidence="8">
    <location>
        <begin position="154"/>
        <end position="175"/>
    </location>
</feature>
<feature type="compositionally biased region" description="Basic and acidic residues" evidence="8">
    <location>
        <begin position="294"/>
        <end position="303"/>
    </location>
</feature>
<dbReference type="PANTHER" id="PTHR23306:SF3">
    <property type="entry name" value="TUMOR SUPPRESSOR PROTEIN 101"/>
    <property type="match status" value="1"/>
</dbReference>
<evidence type="ECO:0000259" key="9">
    <source>
        <dbReference type="PROSITE" id="PS51312"/>
    </source>
</evidence>
<evidence type="ECO:0000256" key="2">
    <source>
        <dbReference type="ARBA" id="ARBA00009594"/>
    </source>
</evidence>
<dbReference type="PROSITE" id="PS51322">
    <property type="entry name" value="UEV"/>
    <property type="match status" value="1"/>
</dbReference>
<evidence type="ECO:0000259" key="10">
    <source>
        <dbReference type="PROSITE" id="PS51322"/>
    </source>
</evidence>
<keyword evidence="12" id="KW-1185">Reference proteome</keyword>
<evidence type="ECO:0000256" key="1">
    <source>
        <dbReference type="ARBA" id="ARBA00004177"/>
    </source>
</evidence>
<keyword evidence="6" id="KW-0175">Coiled coil</keyword>
<dbReference type="Proteomes" id="UP001583186">
    <property type="component" value="Unassembled WGS sequence"/>
</dbReference>
<feature type="compositionally biased region" description="Low complexity" evidence="8">
    <location>
        <begin position="401"/>
        <end position="429"/>
    </location>
</feature>
<dbReference type="InterPro" id="IPR052070">
    <property type="entry name" value="ESCRT-I_UEV_domain"/>
</dbReference>
<feature type="domain" description="UEV" evidence="10">
    <location>
        <begin position="6"/>
        <end position="151"/>
    </location>
</feature>
<proteinExistence type="inferred from homology"/>
<dbReference type="SUPFAM" id="SSF140111">
    <property type="entry name" value="Endosomal sorting complex assembly domain"/>
    <property type="match status" value="1"/>
</dbReference>
<dbReference type="CDD" id="cd11685">
    <property type="entry name" value="UEV_TSG101-like"/>
    <property type="match status" value="1"/>
</dbReference>
<feature type="compositionally biased region" description="Pro residues" evidence="8">
    <location>
        <begin position="243"/>
        <end position="252"/>
    </location>
</feature>
<dbReference type="InterPro" id="IPR016135">
    <property type="entry name" value="UBQ-conjugating_enzyme/RWD"/>
</dbReference>
<feature type="compositionally biased region" description="Pro residues" evidence="8">
    <location>
        <begin position="384"/>
        <end position="400"/>
    </location>
</feature>
<keyword evidence="5 7" id="KW-0653">Protein transport</keyword>
<dbReference type="Pfam" id="PF09454">
    <property type="entry name" value="Vps23_core"/>
    <property type="match status" value="1"/>
</dbReference>
<keyword evidence="4" id="KW-0967">Endosome</keyword>
<evidence type="ECO:0000256" key="6">
    <source>
        <dbReference type="ARBA" id="ARBA00023054"/>
    </source>
</evidence>